<evidence type="ECO:0000259" key="4">
    <source>
        <dbReference type="PROSITE" id="PS50977"/>
    </source>
</evidence>
<feature type="DNA-binding region" description="H-T-H motif" evidence="3">
    <location>
        <begin position="25"/>
        <end position="44"/>
    </location>
</feature>
<organism evidence="5 6">
    <name type="scientific">Cytobacillus solani</name>
    <dbReference type="NCBI Taxonomy" id="1637975"/>
    <lineage>
        <taxon>Bacteria</taxon>
        <taxon>Bacillati</taxon>
        <taxon>Bacillota</taxon>
        <taxon>Bacilli</taxon>
        <taxon>Bacillales</taxon>
        <taxon>Bacillaceae</taxon>
        <taxon>Cytobacillus</taxon>
    </lineage>
</organism>
<gene>
    <name evidence="5" type="ORF">AN957_01910</name>
</gene>
<dbReference type="PATRIC" id="fig|1637975.4.peg.62"/>
<accession>A0A0Q3VFH3</accession>
<dbReference type="STRING" id="1637975.AN957_01910"/>
<dbReference type="InterPro" id="IPR009057">
    <property type="entry name" value="Homeodomain-like_sf"/>
</dbReference>
<evidence type="ECO:0000313" key="6">
    <source>
        <dbReference type="Proteomes" id="UP000050996"/>
    </source>
</evidence>
<reference evidence="5 6" key="1">
    <citation type="submission" date="2015-09" db="EMBL/GenBank/DDBJ databases">
        <title>Genome sequencing project for genomic taxonomy and phylogenomics of Bacillus-like bacteria.</title>
        <authorList>
            <person name="Liu B."/>
            <person name="Wang J."/>
            <person name="Zhu Y."/>
            <person name="Liu G."/>
            <person name="Chen Q."/>
            <person name="Chen Z."/>
            <person name="Lan J."/>
            <person name="Che J."/>
            <person name="Ge C."/>
            <person name="Shi H."/>
            <person name="Pan Z."/>
            <person name="Liu X."/>
        </authorList>
    </citation>
    <scope>NUCLEOTIDE SEQUENCE [LARGE SCALE GENOMIC DNA]</scope>
    <source>
        <strain evidence="5 6">FJAT-18043</strain>
    </source>
</reference>
<dbReference type="Pfam" id="PF00440">
    <property type="entry name" value="TetR_N"/>
    <property type="match status" value="1"/>
</dbReference>
<sequence>MMNKKDKIVHAAIEVFREKGIEKTKISDIVKIANIAQGTFYLYFPSKLSVMPAIAEVMVEKTIAAVKNEVQEDASFTAKLTQVVDAIFKITCDYREILALIYAGMGSTEHIKEWETVYEPFYSWISQFLNEAKSSGMIRDSIHVERTAKLFIGLVESAAEQVYLYDSKQDDQASIQKAEVLEFLRYGLGIQE</sequence>
<evidence type="ECO:0000256" key="3">
    <source>
        <dbReference type="PROSITE-ProRule" id="PRU00335"/>
    </source>
</evidence>
<evidence type="ECO:0000256" key="1">
    <source>
        <dbReference type="ARBA" id="ARBA00022491"/>
    </source>
</evidence>
<evidence type="ECO:0000256" key="2">
    <source>
        <dbReference type="ARBA" id="ARBA00023125"/>
    </source>
</evidence>
<dbReference type="PANTHER" id="PTHR43479">
    <property type="entry name" value="ACREF/ENVCD OPERON REPRESSOR-RELATED"/>
    <property type="match status" value="1"/>
</dbReference>
<evidence type="ECO:0000313" key="5">
    <source>
        <dbReference type="EMBL" id="KQL17515.1"/>
    </source>
</evidence>
<proteinExistence type="predicted"/>
<keyword evidence="1" id="KW-0678">Repressor</keyword>
<dbReference type="PRINTS" id="PR00455">
    <property type="entry name" value="HTHTETR"/>
</dbReference>
<comment type="caution">
    <text evidence="5">The sequence shown here is derived from an EMBL/GenBank/DDBJ whole genome shotgun (WGS) entry which is preliminary data.</text>
</comment>
<protein>
    <submittedName>
        <fullName evidence="5">TetR family transcriptional regulator</fullName>
    </submittedName>
</protein>
<dbReference type="InterPro" id="IPR041603">
    <property type="entry name" value="YvdT_C"/>
</dbReference>
<dbReference type="SUPFAM" id="SSF48498">
    <property type="entry name" value="Tetracyclin repressor-like, C-terminal domain"/>
    <property type="match status" value="1"/>
</dbReference>
<dbReference type="PANTHER" id="PTHR43479:SF8">
    <property type="entry name" value="TRANSCRIPTIONAL REGULATOR, TETR FAMILY"/>
    <property type="match status" value="1"/>
</dbReference>
<dbReference type="SUPFAM" id="SSF46689">
    <property type="entry name" value="Homeodomain-like"/>
    <property type="match status" value="1"/>
</dbReference>
<dbReference type="AlphaFoldDB" id="A0A0Q3VFH3"/>
<dbReference type="Gene3D" id="1.10.357.10">
    <property type="entry name" value="Tetracycline Repressor, domain 2"/>
    <property type="match status" value="1"/>
</dbReference>
<keyword evidence="2 3" id="KW-0238">DNA-binding</keyword>
<dbReference type="InterPro" id="IPR036271">
    <property type="entry name" value="Tet_transcr_reg_TetR-rel_C_sf"/>
</dbReference>
<dbReference type="Proteomes" id="UP000050996">
    <property type="component" value="Unassembled WGS sequence"/>
</dbReference>
<name>A0A0Q3VFH3_9BACI</name>
<dbReference type="InterPro" id="IPR001647">
    <property type="entry name" value="HTH_TetR"/>
</dbReference>
<keyword evidence="6" id="KW-1185">Reference proteome</keyword>
<dbReference type="RefSeq" id="WP_053478187.1">
    <property type="nucleotide sequence ID" value="NZ_CP041305.1"/>
</dbReference>
<dbReference type="PROSITE" id="PS50977">
    <property type="entry name" value="HTH_TETR_2"/>
    <property type="match status" value="1"/>
</dbReference>
<feature type="domain" description="HTH tetR-type" evidence="4">
    <location>
        <begin position="2"/>
        <end position="62"/>
    </location>
</feature>
<dbReference type="GO" id="GO:0003677">
    <property type="term" value="F:DNA binding"/>
    <property type="evidence" value="ECO:0007669"/>
    <property type="project" value="UniProtKB-UniRule"/>
</dbReference>
<dbReference type="EMBL" id="LJIX01000006">
    <property type="protein sequence ID" value="KQL17515.1"/>
    <property type="molecule type" value="Genomic_DNA"/>
</dbReference>
<dbReference type="InterPro" id="IPR050624">
    <property type="entry name" value="HTH-type_Tx_Regulator"/>
</dbReference>
<dbReference type="Pfam" id="PF17934">
    <property type="entry name" value="TetR_C_26"/>
    <property type="match status" value="1"/>
</dbReference>